<feature type="compositionally biased region" description="Basic and acidic residues" evidence="1">
    <location>
        <begin position="1"/>
        <end position="39"/>
    </location>
</feature>
<keyword evidence="3" id="KW-1185">Reference proteome</keyword>
<gene>
    <name evidence="2" type="ORF">NHX12_007861</name>
</gene>
<dbReference type="Proteomes" id="UP001148018">
    <property type="component" value="Unassembled WGS sequence"/>
</dbReference>
<dbReference type="EMBL" id="JANIIK010000113">
    <property type="protein sequence ID" value="KAJ3592734.1"/>
    <property type="molecule type" value="Genomic_DNA"/>
</dbReference>
<protein>
    <submittedName>
        <fullName evidence="2">Uncharacterized protein</fullName>
    </submittedName>
</protein>
<name>A0A9Q0IBP3_9TELE</name>
<comment type="caution">
    <text evidence="2">The sequence shown here is derived from an EMBL/GenBank/DDBJ whole genome shotgun (WGS) entry which is preliminary data.</text>
</comment>
<reference evidence="2" key="1">
    <citation type="submission" date="2022-07" db="EMBL/GenBank/DDBJ databases">
        <title>Chromosome-level genome of Muraenolepis orangiensis.</title>
        <authorList>
            <person name="Kim J."/>
        </authorList>
    </citation>
    <scope>NUCLEOTIDE SEQUENCE</scope>
    <source>
        <strain evidence="2">KU_S4_2022</strain>
        <tissue evidence="2">Muscle</tissue>
    </source>
</reference>
<evidence type="ECO:0000256" key="1">
    <source>
        <dbReference type="SAM" id="MobiDB-lite"/>
    </source>
</evidence>
<feature type="region of interest" description="Disordered" evidence="1">
    <location>
        <begin position="1"/>
        <end position="48"/>
    </location>
</feature>
<feature type="region of interest" description="Disordered" evidence="1">
    <location>
        <begin position="100"/>
        <end position="122"/>
    </location>
</feature>
<organism evidence="2 3">
    <name type="scientific">Muraenolepis orangiensis</name>
    <name type="common">Patagonian moray cod</name>
    <dbReference type="NCBI Taxonomy" id="630683"/>
    <lineage>
        <taxon>Eukaryota</taxon>
        <taxon>Metazoa</taxon>
        <taxon>Chordata</taxon>
        <taxon>Craniata</taxon>
        <taxon>Vertebrata</taxon>
        <taxon>Euteleostomi</taxon>
        <taxon>Actinopterygii</taxon>
        <taxon>Neopterygii</taxon>
        <taxon>Teleostei</taxon>
        <taxon>Neoteleostei</taxon>
        <taxon>Acanthomorphata</taxon>
        <taxon>Zeiogadaria</taxon>
        <taxon>Gadariae</taxon>
        <taxon>Gadiformes</taxon>
        <taxon>Muraenolepidoidei</taxon>
        <taxon>Muraenolepididae</taxon>
        <taxon>Muraenolepis</taxon>
    </lineage>
</organism>
<accession>A0A9Q0IBP3</accession>
<proteinExistence type="predicted"/>
<evidence type="ECO:0000313" key="2">
    <source>
        <dbReference type="EMBL" id="KAJ3592734.1"/>
    </source>
</evidence>
<dbReference type="AlphaFoldDB" id="A0A9Q0IBP3"/>
<sequence>MEQEEGSRKKGAGRREQEEGNRKKGAGRREQAEGKRLKDTQSSSTLRGVFPAFPTAYRRIPPVMAHHHASLLRYHHRELLTQESSKALLSGRKRQICGIVTQSHASGPRLAGGAQRNGSRTG</sequence>
<evidence type="ECO:0000313" key="3">
    <source>
        <dbReference type="Proteomes" id="UP001148018"/>
    </source>
</evidence>